<feature type="region of interest" description="Disordered" evidence="7">
    <location>
        <begin position="670"/>
        <end position="702"/>
    </location>
</feature>
<name>A0A1L0B5G5_9ASCO</name>
<dbReference type="InterPro" id="IPR032800">
    <property type="entry name" value="TRP_N"/>
</dbReference>
<feature type="transmembrane region" description="Helical" evidence="8">
    <location>
        <begin position="558"/>
        <end position="586"/>
    </location>
</feature>
<dbReference type="EMBL" id="FQNF01000161">
    <property type="protein sequence ID" value="SGZ41800.1"/>
    <property type="molecule type" value="Genomic_DNA"/>
</dbReference>
<feature type="chain" id="PRO_5011956058" evidence="9">
    <location>
        <begin position="24"/>
        <end position="798"/>
    </location>
</feature>
<comment type="subcellular location">
    <subcellularLocation>
        <location evidence="1">Membrane</location>
        <topology evidence="1">Multi-pass membrane protein</topology>
    </subcellularLocation>
</comment>
<sequence>MHFVSNILRVFLLFHILISPLTAKRNLKATSLVTCMEDSQLVPESFNVYFDPSNRGLHYNLKINSKISGNIVAYIDVYAYGFKIITRTEDACSLGWKQFCPLTPGNIEINSIEYVSEHYANMIPGIAYQVPDIDAYVRLKIVKAGDSSKTQVACIEAFFTNGKSVAQTGVKWVTAIIAGIGLITSALLSAFGSSIAASHISANTMSLFLYFQSVVLVCLQHVDYLPPIASAWSRNLAWSMGLIKTTFMQKIFRWYVQSTGGTPNLFLTSTSDAVLVQKKRKRDMLYLAARNIVKRSKANILYGNSNVKIFRGIKRMGYSMGIEATSIVATGLTFFLFCGYALAILIIGAKLFTEMMVKFKWLKPNKFIMFRQSWKMVLKGALLKYSYIGFTQLCVLCIWEYFQRDSPALIVMACVFLITIFTLMIWTFVRTFQFGTRSVEQYNNPAAILYGDQEVVDKYSWFYSMFRAEYYWWGGVILCVFFAKAIVIACGQGSGKTQCLIFFIIDLAYFITIIKIKPYLDRVTNIINILMQTVSLVNSFLFLFFSNLFGQPAPVASIMAWVFFILNAAFSFILLMLILFYTILVLSTKNPDLRFKPVKDDRMAFKQVSDPEANIDNELFALGETAKEHGTNWEDGLQNQKYKFEEIEKEENYRNSLLYNNNVNSKSGLNIPLSVKEEGSPSSTNLDEDEKTYQMDNSTQPGLKSRLKSFTEKIKRTNTVLSRHSTKSVLSLGANKSGLDMTASTDNFENIKAPESQGLLKSYESVGDLKEKTHRRTESDISVAKLKDEKKQQQYSFI</sequence>
<evidence type="ECO:0000313" key="12">
    <source>
        <dbReference type="Proteomes" id="UP000183365"/>
    </source>
</evidence>
<dbReference type="GO" id="GO:0009272">
    <property type="term" value="P:fungal-type cell wall biogenesis"/>
    <property type="evidence" value="ECO:0007669"/>
    <property type="project" value="TreeGrafter"/>
</dbReference>
<feature type="transmembrane region" description="Helical" evidence="8">
    <location>
        <begin position="526"/>
        <end position="546"/>
    </location>
</feature>
<protein>
    <submittedName>
        <fullName evidence="11">Related to Flavin carrier protein 1</fullName>
    </submittedName>
</protein>
<proteinExistence type="inferred from homology"/>
<accession>A0A1L0B5G5</accession>
<feature type="transmembrane region" description="Helical" evidence="8">
    <location>
        <begin position="470"/>
        <end position="489"/>
    </location>
</feature>
<evidence type="ECO:0000256" key="6">
    <source>
        <dbReference type="ARBA" id="ARBA00023136"/>
    </source>
</evidence>
<keyword evidence="12" id="KW-1185">Reference proteome</keyword>
<keyword evidence="5 8" id="KW-1133">Transmembrane helix</keyword>
<keyword evidence="3 8" id="KW-0812">Transmembrane</keyword>
<evidence type="ECO:0000256" key="5">
    <source>
        <dbReference type="ARBA" id="ARBA00022989"/>
    </source>
</evidence>
<dbReference type="AlphaFoldDB" id="A0A1L0B5G5"/>
<keyword evidence="4 9" id="KW-0732">Signal</keyword>
<evidence type="ECO:0000259" key="10">
    <source>
        <dbReference type="SMART" id="SM01320"/>
    </source>
</evidence>
<feature type="transmembrane region" description="Helical" evidence="8">
    <location>
        <begin position="408"/>
        <end position="429"/>
    </location>
</feature>
<dbReference type="OrthoDB" id="5212126at2759"/>
<evidence type="ECO:0000256" key="4">
    <source>
        <dbReference type="ARBA" id="ARBA00022729"/>
    </source>
</evidence>
<evidence type="ECO:0000256" key="7">
    <source>
        <dbReference type="SAM" id="MobiDB-lite"/>
    </source>
</evidence>
<organism evidence="11 12">
    <name type="scientific">Hanseniaspora guilliermondii</name>
    <dbReference type="NCBI Taxonomy" id="56406"/>
    <lineage>
        <taxon>Eukaryota</taxon>
        <taxon>Fungi</taxon>
        <taxon>Dikarya</taxon>
        <taxon>Ascomycota</taxon>
        <taxon>Saccharomycotina</taxon>
        <taxon>Saccharomycetes</taxon>
        <taxon>Saccharomycodales</taxon>
        <taxon>Saccharomycodaceae</taxon>
        <taxon>Hanseniaspora</taxon>
    </lineage>
</organism>
<dbReference type="PANTHER" id="PTHR31145:SF4">
    <property type="entry name" value="FLAVIN CARRIER PROTEIN 1-RELATED"/>
    <property type="match status" value="1"/>
</dbReference>
<gene>
    <name evidence="11" type="ORF">HGUI_04001</name>
</gene>
<feature type="domain" description="ML-like" evidence="10">
    <location>
        <begin position="25"/>
        <end position="166"/>
    </location>
</feature>
<dbReference type="Proteomes" id="UP000183365">
    <property type="component" value="Unassembled WGS sequence"/>
</dbReference>
<dbReference type="Pfam" id="PF06011">
    <property type="entry name" value="TRP"/>
    <property type="match status" value="1"/>
</dbReference>
<dbReference type="Pfam" id="PF14558">
    <property type="entry name" value="TRP_N"/>
    <property type="match status" value="1"/>
</dbReference>
<dbReference type="PANTHER" id="PTHR31145">
    <property type="entry name" value="INTEGRAL MEMBRANE PROTEIN (AFU_ORTHOLOGUE AFUA_7G01610)"/>
    <property type="match status" value="1"/>
</dbReference>
<dbReference type="GO" id="GO:0055085">
    <property type="term" value="P:transmembrane transport"/>
    <property type="evidence" value="ECO:0007669"/>
    <property type="project" value="TreeGrafter"/>
</dbReference>
<feature type="transmembrane region" description="Helical" evidence="8">
    <location>
        <begin position="204"/>
        <end position="222"/>
    </location>
</feature>
<feature type="signal peptide" evidence="9">
    <location>
        <begin position="1"/>
        <end position="23"/>
    </location>
</feature>
<evidence type="ECO:0000256" key="1">
    <source>
        <dbReference type="ARBA" id="ARBA00004141"/>
    </source>
</evidence>
<keyword evidence="6 8" id="KW-0472">Membrane</keyword>
<dbReference type="SMART" id="SM01320">
    <property type="entry name" value="TRP_N"/>
    <property type="match status" value="1"/>
</dbReference>
<evidence type="ECO:0000256" key="3">
    <source>
        <dbReference type="ARBA" id="ARBA00022692"/>
    </source>
</evidence>
<evidence type="ECO:0000256" key="9">
    <source>
        <dbReference type="SAM" id="SignalP"/>
    </source>
</evidence>
<feature type="transmembrane region" description="Helical" evidence="8">
    <location>
        <begin position="327"/>
        <end position="353"/>
    </location>
</feature>
<feature type="transmembrane region" description="Helical" evidence="8">
    <location>
        <begin position="495"/>
        <end position="514"/>
    </location>
</feature>
<feature type="transmembrane region" description="Helical" evidence="8">
    <location>
        <begin position="172"/>
        <end position="192"/>
    </location>
</feature>
<dbReference type="InterPro" id="IPR010308">
    <property type="entry name" value="TRP_C"/>
</dbReference>
<dbReference type="InterPro" id="IPR040241">
    <property type="entry name" value="TRP_Flc/Pkd2-like"/>
</dbReference>
<dbReference type="GO" id="GO:0016020">
    <property type="term" value="C:membrane"/>
    <property type="evidence" value="ECO:0007669"/>
    <property type="project" value="UniProtKB-SubCell"/>
</dbReference>
<dbReference type="VEuPathDB" id="FungiDB:HGUI_04001"/>
<reference evidence="12" key="1">
    <citation type="submission" date="2016-11" db="EMBL/GenBank/DDBJ databases">
        <authorList>
            <person name="Guldener U."/>
        </authorList>
    </citation>
    <scope>NUCLEOTIDE SEQUENCE [LARGE SCALE GENOMIC DNA]</scope>
</reference>
<feature type="transmembrane region" description="Helical" evidence="8">
    <location>
        <begin position="381"/>
        <end position="402"/>
    </location>
</feature>
<comment type="similarity">
    <text evidence="2">Belongs to the transient receptor potential (TRP) ion channel family.</text>
</comment>
<evidence type="ECO:0000313" key="11">
    <source>
        <dbReference type="EMBL" id="SGZ41800.1"/>
    </source>
</evidence>
<evidence type="ECO:0000256" key="8">
    <source>
        <dbReference type="SAM" id="Phobius"/>
    </source>
</evidence>
<evidence type="ECO:0000256" key="2">
    <source>
        <dbReference type="ARBA" id="ARBA00010642"/>
    </source>
</evidence>